<dbReference type="EMBL" id="RYDJ01000213">
    <property type="protein sequence ID" value="RTY95714.1"/>
    <property type="molecule type" value="Genomic_DNA"/>
</dbReference>
<dbReference type="RefSeq" id="WP_148104464.1">
    <property type="nucleotide sequence ID" value="NZ_RYDJ01000213.1"/>
</dbReference>
<evidence type="ECO:0000256" key="1">
    <source>
        <dbReference type="SAM" id="SignalP"/>
    </source>
</evidence>
<comment type="caution">
    <text evidence="2">The sequence shown here is derived from an EMBL/GenBank/DDBJ whole genome shotgun (WGS) entry which is preliminary data.</text>
</comment>
<keyword evidence="3" id="KW-1185">Reference proteome</keyword>
<feature type="non-terminal residue" evidence="2">
    <location>
        <position position="86"/>
    </location>
</feature>
<sequence length="86" mass="9740">MKYLFLLLTIFAFSTLFSQNTASISGRITVENKEMQQATIEILKTKYKTQTDSLGIYKIDNIPAGNYKFQISSLGLKTISKNIILK</sequence>
<dbReference type="SUPFAM" id="SSF49464">
    <property type="entry name" value="Carboxypeptidase regulatory domain-like"/>
    <property type="match status" value="1"/>
</dbReference>
<name>A0A3S0UU01_9FLAO</name>
<accession>A0A3S0UU01</accession>
<feature type="chain" id="PRO_5018727818" evidence="1">
    <location>
        <begin position="19"/>
        <end position="86"/>
    </location>
</feature>
<reference evidence="2 3" key="1">
    <citation type="submission" date="2018-12" db="EMBL/GenBank/DDBJ databases">
        <title>Flavobacterium sp. nov., isolated from glacier ice.</title>
        <authorList>
            <person name="Liu Q."/>
            <person name="Xin Y.-H."/>
        </authorList>
    </citation>
    <scope>NUCLEOTIDE SEQUENCE [LARGE SCALE GENOMIC DNA]</scope>
    <source>
        <strain evidence="2 3">RB1N8</strain>
    </source>
</reference>
<evidence type="ECO:0000313" key="3">
    <source>
        <dbReference type="Proteomes" id="UP000280825"/>
    </source>
</evidence>
<dbReference type="Gene3D" id="2.60.40.1120">
    <property type="entry name" value="Carboxypeptidase-like, regulatory domain"/>
    <property type="match status" value="1"/>
</dbReference>
<proteinExistence type="predicted"/>
<dbReference type="InterPro" id="IPR008969">
    <property type="entry name" value="CarboxyPept-like_regulatory"/>
</dbReference>
<organism evidence="2 3">
    <name type="scientific">Flavobacterium bomense</name>
    <dbReference type="NCBI Taxonomy" id="2497483"/>
    <lineage>
        <taxon>Bacteria</taxon>
        <taxon>Pseudomonadati</taxon>
        <taxon>Bacteroidota</taxon>
        <taxon>Flavobacteriia</taxon>
        <taxon>Flavobacteriales</taxon>
        <taxon>Flavobacteriaceae</taxon>
        <taxon>Flavobacterium</taxon>
    </lineage>
</organism>
<dbReference type="Proteomes" id="UP000280825">
    <property type="component" value="Unassembled WGS sequence"/>
</dbReference>
<feature type="signal peptide" evidence="1">
    <location>
        <begin position="1"/>
        <end position="18"/>
    </location>
</feature>
<evidence type="ECO:0000313" key="2">
    <source>
        <dbReference type="EMBL" id="RTY95714.1"/>
    </source>
</evidence>
<gene>
    <name evidence="2" type="ORF">EKL98_16820</name>
</gene>
<keyword evidence="2" id="KW-0675">Receptor</keyword>
<dbReference type="AlphaFoldDB" id="A0A3S0UU01"/>
<keyword evidence="1" id="KW-0732">Signal</keyword>
<protein>
    <submittedName>
        <fullName evidence="2">TonB-dependent receptor</fullName>
    </submittedName>
</protein>
<dbReference type="Pfam" id="PF13715">
    <property type="entry name" value="CarbopepD_reg_2"/>
    <property type="match status" value="1"/>
</dbReference>